<dbReference type="AlphaFoldDB" id="A0AAV4WLK0"/>
<organism evidence="1 2">
    <name type="scientific">Caerostris extrusa</name>
    <name type="common">Bark spider</name>
    <name type="synonym">Caerostris bankana</name>
    <dbReference type="NCBI Taxonomy" id="172846"/>
    <lineage>
        <taxon>Eukaryota</taxon>
        <taxon>Metazoa</taxon>
        <taxon>Ecdysozoa</taxon>
        <taxon>Arthropoda</taxon>
        <taxon>Chelicerata</taxon>
        <taxon>Arachnida</taxon>
        <taxon>Araneae</taxon>
        <taxon>Araneomorphae</taxon>
        <taxon>Entelegynae</taxon>
        <taxon>Araneoidea</taxon>
        <taxon>Araneidae</taxon>
        <taxon>Caerostris</taxon>
    </lineage>
</organism>
<reference evidence="1 2" key="1">
    <citation type="submission" date="2021-06" db="EMBL/GenBank/DDBJ databases">
        <title>Caerostris extrusa draft genome.</title>
        <authorList>
            <person name="Kono N."/>
            <person name="Arakawa K."/>
        </authorList>
    </citation>
    <scope>NUCLEOTIDE SEQUENCE [LARGE SCALE GENOMIC DNA]</scope>
</reference>
<sequence>MASVSSSDENDVNMADYSVHCPHQKTVILMRMIVKDLINALREKPLSFPEIFSLVHAQSCGGCKQFVLMVIRKLEDLIIPSEASLPTTDLPFIPLVVGVGME</sequence>
<gene>
    <name evidence="1" type="ORF">CEXT_41</name>
</gene>
<dbReference type="Proteomes" id="UP001054945">
    <property type="component" value="Unassembled WGS sequence"/>
</dbReference>
<keyword evidence="2" id="KW-1185">Reference proteome</keyword>
<evidence type="ECO:0000313" key="1">
    <source>
        <dbReference type="EMBL" id="GIY83562.1"/>
    </source>
</evidence>
<name>A0AAV4WLK0_CAEEX</name>
<dbReference type="EMBL" id="BPLR01016400">
    <property type="protein sequence ID" value="GIY83562.1"/>
    <property type="molecule type" value="Genomic_DNA"/>
</dbReference>
<accession>A0AAV4WLK0</accession>
<protein>
    <submittedName>
        <fullName evidence="1">Uncharacterized protein</fullName>
    </submittedName>
</protein>
<comment type="caution">
    <text evidence="1">The sequence shown here is derived from an EMBL/GenBank/DDBJ whole genome shotgun (WGS) entry which is preliminary data.</text>
</comment>
<proteinExistence type="predicted"/>
<evidence type="ECO:0000313" key="2">
    <source>
        <dbReference type="Proteomes" id="UP001054945"/>
    </source>
</evidence>